<sequence length="61" mass="7155">MNGYIVFFNYKSGHREFGFYSDLEEAKRRMSWAINDSVIYGSKVEIGIAEILTSEKINWNE</sequence>
<keyword evidence="2" id="KW-1185">Reference proteome</keyword>
<evidence type="ECO:0000313" key="2">
    <source>
        <dbReference type="Proteomes" id="UP001580430"/>
    </source>
</evidence>
<evidence type="ECO:0008006" key="3">
    <source>
        <dbReference type="Google" id="ProtNLM"/>
    </source>
</evidence>
<dbReference type="RefSeq" id="WP_375518213.1">
    <property type="nucleotide sequence ID" value="NZ_JBHIRY010000001.1"/>
</dbReference>
<dbReference type="EMBL" id="JBHIRY010000001">
    <property type="protein sequence ID" value="MFB5758961.1"/>
    <property type="molecule type" value="Genomic_DNA"/>
</dbReference>
<name>A0ABV5BUK0_9BACL</name>
<organism evidence="1 2">
    <name type="scientific">Paenibacillus medicaginis</name>
    <dbReference type="NCBI Taxonomy" id="1470560"/>
    <lineage>
        <taxon>Bacteria</taxon>
        <taxon>Bacillati</taxon>
        <taxon>Bacillota</taxon>
        <taxon>Bacilli</taxon>
        <taxon>Bacillales</taxon>
        <taxon>Paenibacillaceae</taxon>
        <taxon>Paenibacillus</taxon>
    </lineage>
</organism>
<protein>
    <recommendedName>
        <fullName evidence="3">Phage protein</fullName>
    </recommendedName>
</protein>
<proteinExistence type="predicted"/>
<comment type="caution">
    <text evidence="1">The sequence shown here is derived from an EMBL/GenBank/DDBJ whole genome shotgun (WGS) entry which is preliminary data.</text>
</comment>
<reference evidence="1 2" key="1">
    <citation type="submission" date="2024-09" db="EMBL/GenBank/DDBJ databases">
        <title>Paenibacillus zeirhizospherea sp. nov., isolated from surface of the maize (Zea mays) roots in a horticulture field, Hungary.</title>
        <authorList>
            <person name="Marton D."/>
            <person name="Farkas M."/>
            <person name="Bedics A."/>
            <person name="Toth E."/>
            <person name="Tancsics A."/>
            <person name="Boka K."/>
            <person name="Marati G."/>
            <person name="Kriszt B."/>
            <person name="Cserhati M."/>
        </authorList>
    </citation>
    <scope>NUCLEOTIDE SEQUENCE [LARGE SCALE GENOMIC DNA]</scope>
    <source>
        <strain evidence="1 2">JCM 18446</strain>
    </source>
</reference>
<gene>
    <name evidence="1" type="ORF">ACE5LO_01010</name>
</gene>
<dbReference type="Proteomes" id="UP001580430">
    <property type="component" value="Unassembled WGS sequence"/>
</dbReference>
<accession>A0ABV5BUK0</accession>
<evidence type="ECO:0000313" key="1">
    <source>
        <dbReference type="EMBL" id="MFB5758961.1"/>
    </source>
</evidence>